<comment type="subcellular location">
    <subcellularLocation>
        <location evidence="1">Cell membrane</location>
        <topology evidence="1">Single-pass type II membrane protein</topology>
    </subcellularLocation>
</comment>
<dbReference type="GO" id="GO:0051301">
    <property type="term" value="P:cell division"/>
    <property type="evidence" value="ECO:0007669"/>
    <property type="project" value="UniProtKB-KW"/>
</dbReference>
<keyword evidence="7" id="KW-0131">Cell cycle</keyword>
<evidence type="ECO:0000256" key="3">
    <source>
        <dbReference type="ARBA" id="ARBA00022618"/>
    </source>
</evidence>
<protein>
    <recommendedName>
        <fullName evidence="9">Cell division protein FtsL</fullName>
    </recommendedName>
</protein>
<gene>
    <name evidence="8" type="ORF">METZ01_LOCUS338425</name>
</gene>
<keyword evidence="4" id="KW-0812">Transmembrane</keyword>
<keyword evidence="5" id="KW-1133">Transmembrane helix</keyword>
<evidence type="ECO:0000313" key="8">
    <source>
        <dbReference type="EMBL" id="SVC85571.1"/>
    </source>
</evidence>
<evidence type="ECO:0000256" key="7">
    <source>
        <dbReference type="ARBA" id="ARBA00023306"/>
    </source>
</evidence>
<dbReference type="AlphaFoldDB" id="A0A382QML7"/>
<keyword evidence="6" id="KW-0472">Membrane</keyword>
<dbReference type="NCBIfam" id="TIGR02209">
    <property type="entry name" value="ftsL_broad"/>
    <property type="match status" value="1"/>
</dbReference>
<evidence type="ECO:0000256" key="2">
    <source>
        <dbReference type="ARBA" id="ARBA00022475"/>
    </source>
</evidence>
<evidence type="ECO:0000256" key="4">
    <source>
        <dbReference type="ARBA" id="ARBA00022692"/>
    </source>
</evidence>
<dbReference type="InterPro" id="IPR011922">
    <property type="entry name" value="Cell_div_FtsL"/>
</dbReference>
<sequence>MIQWIGFVAVIVALGLLYVWQQIETRDLNRDVLLLEARKTDLIQENSRLHVEVARNATPARIEGVASNMLGLEYPVIGQIMSITESTPARVLVASSPDIDKLEPIIVEAEATTGIIASNSNSATETDR</sequence>
<organism evidence="8">
    <name type="scientific">marine metagenome</name>
    <dbReference type="NCBI Taxonomy" id="408172"/>
    <lineage>
        <taxon>unclassified sequences</taxon>
        <taxon>metagenomes</taxon>
        <taxon>ecological metagenomes</taxon>
    </lineage>
</organism>
<reference evidence="8" key="1">
    <citation type="submission" date="2018-05" db="EMBL/GenBank/DDBJ databases">
        <authorList>
            <person name="Lanie J.A."/>
            <person name="Ng W.-L."/>
            <person name="Kazmierczak K.M."/>
            <person name="Andrzejewski T.M."/>
            <person name="Davidsen T.M."/>
            <person name="Wayne K.J."/>
            <person name="Tettelin H."/>
            <person name="Glass J.I."/>
            <person name="Rusch D."/>
            <person name="Podicherti R."/>
            <person name="Tsui H.-C.T."/>
            <person name="Winkler M.E."/>
        </authorList>
    </citation>
    <scope>NUCLEOTIDE SEQUENCE</scope>
</reference>
<name>A0A382QML7_9ZZZZ</name>
<evidence type="ECO:0000256" key="1">
    <source>
        <dbReference type="ARBA" id="ARBA00004401"/>
    </source>
</evidence>
<keyword evidence="3" id="KW-0132">Cell division</keyword>
<keyword evidence="2" id="KW-1003">Cell membrane</keyword>
<proteinExistence type="predicted"/>
<dbReference type="EMBL" id="UINC01114920">
    <property type="protein sequence ID" value="SVC85571.1"/>
    <property type="molecule type" value="Genomic_DNA"/>
</dbReference>
<evidence type="ECO:0000256" key="6">
    <source>
        <dbReference type="ARBA" id="ARBA00023136"/>
    </source>
</evidence>
<accession>A0A382QML7</accession>
<evidence type="ECO:0008006" key="9">
    <source>
        <dbReference type="Google" id="ProtNLM"/>
    </source>
</evidence>
<dbReference type="GO" id="GO:0005886">
    <property type="term" value="C:plasma membrane"/>
    <property type="evidence" value="ECO:0007669"/>
    <property type="project" value="UniProtKB-SubCell"/>
</dbReference>
<evidence type="ECO:0000256" key="5">
    <source>
        <dbReference type="ARBA" id="ARBA00022989"/>
    </source>
</evidence>